<evidence type="ECO:0000313" key="1">
    <source>
        <dbReference type="EMBL" id="PIK54019.1"/>
    </source>
</evidence>
<sequence>MVLLYWFAGTLDEDSESSDLDQACSSRSTPKRVCPTRQKALLPVDLYEEDCESEMESDTESWENSNKQLKRLHKSFTTDPKYCQVQAWWVVFDHVNSACVIDDVKGSKVKKSKIFLPFSACQLDGQRAKALNYIICTENEETRKDMIDKDGYLQGMQGIKMTNEAIHDRMKTLKDSVVKSEDSVKRLVAEIKMLGQRVVQSHKAVQKEEEPGTFSSFFHLGLVR</sequence>
<comment type="caution">
    <text evidence="1">The sequence shown here is derived from an EMBL/GenBank/DDBJ whole genome shotgun (WGS) entry which is preliminary data.</text>
</comment>
<dbReference type="Proteomes" id="UP000230750">
    <property type="component" value="Unassembled WGS sequence"/>
</dbReference>
<reference evidence="1 2" key="1">
    <citation type="journal article" date="2017" name="PLoS Biol.">
        <title>The sea cucumber genome provides insights into morphological evolution and visceral regeneration.</title>
        <authorList>
            <person name="Zhang X."/>
            <person name="Sun L."/>
            <person name="Yuan J."/>
            <person name="Sun Y."/>
            <person name="Gao Y."/>
            <person name="Zhang L."/>
            <person name="Li S."/>
            <person name="Dai H."/>
            <person name="Hamel J.F."/>
            <person name="Liu C."/>
            <person name="Yu Y."/>
            <person name="Liu S."/>
            <person name="Lin W."/>
            <person name="Guo K."/>
            <person name="Jin S."/>
            <person name="Xu P."/>
            <person name="Storey K.B."/>
            <person name="Huan P."/>
            <person name="Zhang T."/>
            <person name="Zhou Y."/>
            <person name="Zhang J."/>
            <person name="Lin C."/>
            <person name="Li X."/>
            <person name="Xing L."/>
            <person name="Huo D."/>
            <person name="Sun M."/>
            <person name="Wang L."/>
            <person name="Mercier A."/>
            <person name="Li F."/>
            <person name="Yang H."/>
            <person name="Xiang J."/>
        </authorList>
    </citation>
    <scope>NUCLEOTIDE SEQUENCE [LARGE SCALE GENOMIC DNA]</scope>
    <source>
        <strain evidence="1">Shaxun</strain>
        <tissue evidence="1">Muscle</tissue>
    </source>
</reference>
<organism evidence="1 2">
    <name type="scientific">Stichopus japonicus</name>
    <name type="common">Sea cucumber</name>
    <dbReference type="NCBI Taxonomy" id="307972"/>
    <lineage>
        <taxon>Eukaryota</taxon>
        <taxon>Metazoa</taxon>
        <taxon>Echinodermata</taxon>
        <taxon>Eleutherozoa</taxon>
        <taxon>Echinozoa</taxon>
        <taxon>Holothuroidea</taxon>
        <taxon>Aspidochirotacea</taxon>
        <taxon>Aspidochirotida</taxon>
        <taxon>Stichopodidae</taxon>
        <taxon>Apostichopus</taxon>
    </lineage>
</organism>
<accession>A0A2G8L178</accession>
<proteinExistence type="predicted"/>
<evidence type="ECO:0000313" key="2">
    <source>
        <dbReference type="Proteomes" id="UP000230750"/>
    </source>
</evidence>
<protein>
    <submittedName>
        <fullName evidence="1">Uncharacterized protein</fullName>
    </submittedName>
</protein>
<gene>
    <name evidence="1" type="ORF">BSL78_09104</name>
</gene>
<keyword evidence="2" id="KW-1185">Reference proteome</keyword>
<dbReference type="EMBL" id="MRZV01000267">
    <property type="protein sequence ID" value="PIK54019.1"/>
    <property type="molecule type" value="Genomic_DNA"/>
</dbReference>
<dbReference type="AlphaFoldDB" id="A0A2G8L178"/>
<name>A0A2G8L178_STIJA</name>